<comment type="caution">
    <text evidence="1">The sequence shown here is derived from an EMBL/GenBank/DDBJ whole genome shotgun (WGS) entry which is preliminary data.</text>
</comment>
<organism evidence="1 2">
    <name type="scientific">Mesotoga infera</name>
    <dbReference type="NCBI Taxonomy" id="1236046"/>
    <lineage>
        <taxon>Bacteria</taxon>
        <taxon>Thermotogati</taxon>
        <taxon>Thermotogota</taxon>
        <taxon>Thermotogae</taxon>
        <taxon>Kosmotogales</taxon>
        <taxon>Kosmotogaceae</taxon>
        <taxon>Mesotoga</taxon>
    </lineage>
</organism>
<evidence type="ECO:0000313" key="2">
    <source>
        <dbReference type="Proteomes" id="UP000264215"/>
    </source>
</evidence>
<proteinExistence type="predicted"/>
<dbReference type="AlphaFoldDB" id="A0A3D3TMD0"/>
<protein>
    <submittedName>
        <fullName evidence="1">Uncharacterized protein</fullName>
    </submittedName>
</protein>
<reference evidence="1 2" key="1">
    <citation type="journal article" date="2018" name="Nat. Biotechnol.">
        <title>A standardized bacterial taxonomy based on genome phylogeny substantially revises the tree of life.</title>
        <authorList>
            <person name="Parks D.H."/>
            <person name="Chuvochina M."/>
            <person name="Waite D.W."/>
            <person name="Rinke C."/>
            <person name="Skarshewski A."/>
            <person name="Chaumeil P.A."/>
            <person name="Hugenholtz P."/>
        </authorList>
    </citation>
    <scope>NUCLEOTIDE SEQUENCE [LARGE SCALE GENOMIC DNA]</scope>
    <source>
        <strain evidence="1">UBA9905</strain>
    </source>
</reference>
<name>A0A3D3TMD0_9BACT</name>
<dbReference type="Proteomes" id="UP000264215">
    <property type="component" value="Unassembled WGS sequence"/>
</dbReference>
<dbReference type="EMBL" id="DQBS01000158">
    <property type="protein sequence ID" value="HCO70304.1"/>
    <property type="molecule type" value="Genomic_DNA"/>
</dbReference>
<sequence>MKIVGLLRSAHSERWLFLLYEIGVQNLVIRLFRVLLGEGVILLQRSGLFQHHGWPCSNGGLP</sequence>
<gene>
    <name evidence="1" type="ORF">DIT26_06990</name>
</gene>
<evidence type="ECO:0000313" key="1">
    <source>
        <dbReference type="EMBL" id="HCO70304.1"/>
    </source>
</evidence>
<accession>A0A3D3TMD0</accession>